<dbReference type="GO" id="GO:0051539">
    <property type="term" value="F:4 iron, 4 sulfur cluster binding"/>
    <property type="evidence" value="ECO:0007669"/>
    <property type="project" value="UniProtKB-KW"/>
</dbReference>
<keyword evidence="5" id="KW-0249">Electron transport</keyword>
<keyword evidence="6" id="KW-0408">Iron</keyword>
<reference evidence="9 10" key="1">
    <citation type="submission" date="2017-09" db="EMBL/GenBank/DDBJ databases">
        <title>Depth-based differentiation of microbial function through sediment-hosted aquifers and enrichment of novel symbionts in the deep terrestrial subsurface.</title>
        <authorList>
            <person name="Probst A.J."/>
            <person name="Ladd B."/>
            <person name="Jarett J.K."/>
            <person name="Geller-Mcgrath D.E."/>
            <person name="Sieber C.M."/>
            <person name="Emerson J.B."/>
            <person name="Anantharaman K."/>
            <person name="Thomas B.C."/>
            <person name="Malmstrom R."/>
            <person name="Stieglmeier M."/>
            <person name="Klingl A."/>
            <person name="Woyke T."/>
            <person name="Ryan C.M."/>
            <person name="Banfield J.F."/>
        </authorList>
    </citation>
    <scope>NUCLEOTIDE SEQUENCE [LARGE SCALE GENOMIC DNA]</scope>
    <source>
        <strain evidence="9">CG07_land_8_20_14_0_80_42_15</strain>
    </source>
</reference>
<evidence type="ECO:0000313" key="9">
    <source>
        <dbReference type="EMBL" id="PIU41453.1"/>
    </source>
</evidence>
<sequence>MPVKRIEAMGKVYFVKAAKSDGKSEIIKKIEGLLEASDCFDFIKKGDIVAVKVTFGEKGNEYYVGPEYVKVVLNKIKKLGGKPFLTDANVLYKGERTNAVDHLNLAREHGFLRCDVPVIIADGLFSKNYKKIAIDKKHFKTVNIARDVVDSDCIVSISHFKGHMQTGFGAALKNIGMGLASRSGKQMQHSHVKPEVRENKCVLCKQCFDICPVSAISEKNGKAFIDKERCIGCAECVATCKFFAIAITWEESAEILQEKMVEHAFGALKNKKDKAVFMNFALEISKECDCWNLENPIIAKDVGIFLSNDPVAVDKAAADKVVKQEVNDVFKKAHPDTNWHRQLEYGASLGLGKLDYKLVEV</sequence>
<keyword evidence="3" id="KW-0479">Metal-binding</keyword>
<dbReference type="GO" id="GO:0046872">
    <property type="term" value="F:metal ion binding"/>
    <property type="evidence" value="ECO:0007669"/>
    <property type="project" value="UniProtKB-KW"/>
</dbReference>
<feature type="domain" description="4Fe-4S ferredoxin-type" evidence="8">
    <location>
        <begin position="192"/>
        <end position="220"/>
    </location>
</feature>
<evidence type="ECO:0000313" key="10">
    <source>
        <dbReference type="Proteomes" id="UP000230052"/>
    </source>
</evidence>
<gene>
    <name evidence="9" type="ORF">COS99_05360</name>
</gene>
<dbReference type="PANTHER" id="PTHR43687:SF6">
    <property type="entry name" value="L-ASPARTATE SEMIALDEHYDE SULFURTRANSFERASE IRON-SULFUR SUBUNIT"/>
    <property type="match status" value="1"/>
</dbReference>
<evidence type="ECO:0000256" key="6">
    <source>
        <dbReference type="ARBA" id="ARBA00023004"/>
    </source>
</evidence>
<dbReference type="Pfam" id="PF04015">
    <property type="entry name" value="DUF362"/>
    <property type="match status" value="1"/>
</dbReference>
<dbReference type="SUPFAM" id="SSF54862">
    <property type="entry name" value="4Fe-4S ferredoxins"/>
    <property type="match status" value="1"/>
</dbReference>
<evidence type="ECO:0000256" key="2">
    <source>
        <dbReference type="ARBA" id="ARBA00022485"/>
    </source>
</evidence>
<keyword evidence="7" id="KW-0411">Iron-sulfur</keyword>
<dbReference type="PANTHER" id="PTHR43687">
    <property type="entry name" value="ADENYLYLSULFATE REDUCTASE, BETA SUBUNIT"/>
    <property type="match status" value="1"/>
</dbReference>
<name>A0A2J0L055_9BACT</name>
<dbReference type="InterPro" id="IPR017896">
    <property type="entry name" value="4Fe4S_Fe-S-bd"/>
</dbReference>
<dbReference type="InterPro" id="IPR017900">
    <property type="entry name" value="4Fe4S_Fe_S_CS"/>
</dbReference>
<dbReference type="PROSITE" id="PS00198">
    <property type="entry name" value="4FE4S_FER_1"/>
    <property type="match status" value="1"/>
</dbReference>
<keyword evidence="1" id="KW-0813">Transport</keyword>
<keyword evidence="2" id="KW-0004">4Fe-4S</keyword>
<dbReference type="PROSITE" id="PS51379">
    <property type="entry name" value="4FE4S_FER_2"/>
    <property type="match status" value="2"/>
</dbReference>
<proteinExistence type="predicted"/>
<dbReference type="Proteomes" id="UP000230052">
    <property type="component" value="Unassembled WGS sequence"/>
</dbReference>
<protein>
    <submittedName>
        <fullName evidence="9">4Fe-4S ferredoxin</fullName>
    </submittedName>
</protein>
<organism evidence="9 10">
    <name type="scientific">Candidatus Aquitaenariimonas noxiae</name>
    <dbReference type="NCBI Taxonomy" id="1974741"/>
    <lineage>
        <taxon>Bacteria</taxon>
        <taxon>Pseudomonadati</taxon>
        <taxon>Candidatus Omnitrophota</taxon>
        <taxon>Candidatus Aquitaenariimonas</taxon>
    </lineage>
</organism>
<accession>A0A2J0L055</accession>
<evidence type="ECO:0000256" key="7">
    <source>
        <dbReference type="ARBA" id="ARBA00023014"/>
    </source>
</evidence>
<dbReference type="InterPro" id="IPR007160">
    <property type="entry name" value="DUF362"/>
</dbReference>
<evidence type="ECO:0000256" key="3">
    <source>
        <dbReference type="ARBA" id="ARBA00022723"/>
    </source>
</evidence>
<evidence type="ECO:0000259" key="8">
    <source>
        <dbReference type="PROSITE" id="PS51379"/>
    </source>
</evidence>
<dbReference type="InterPro" id="IPR050572">
    <property type="entry name" value="Fe-S_Ferredoxin"/>
</dbReference>
<evidence type="ECO:0000256" key="4">
    <source>
        <dbReference type="ARBA" id="ARBA00022737"/>
    </source>
</evidence>
<evidence type="ECO:0000256" key="5">
    <source>
        <dbReference type="ARBA" id="ARBA00022982"/>
    </source>
</evidence>
<comment type="caution">
    <text evidence="9">The sequence shown here is derived from an EMBL/GenBank/DDBJ whole genome shotgun (WGS) entry which is preliminary data.</text>
</comment>
<dbReference type="AlphaFoldDB" id="A0A2J0L055"/>
<dbReference type="EMBL" id="PEWV01000056">
    <property type="protein sequence ID" value="PIU41453.1"/>
    <property type="molecule type" value="Genomic_DNA"/>
</dbReference>
<evidence type="ECO:0000256" key="1">
    <source>
        <dbReference type="ARBA" id="ARBA00022448"/>
    </source>
</evidence>
<feature type="domain" description="4Fe-4S ferredoxin-type" evidence="8">
    <location>
        <begin position="221"/>
        <end position="250"/>
    </location>
</feature>
<keyword evidence="4" id="KW-0677">Repeat</keyword>
<dbReference type="Gene3D" id="3.30.70.20">
    <property type="match status" value="1"/>
</dbReference>